<dbReference type="EMBL" id="FOHX01000022">
    <property type="protein sequence ID" value="SEU43911.1"/>
    <property type="molecule type" value="Genomic_DNA"/>
</dbReference>
<dbReference type="GO" id="GO:0055085">
    <property type="term" value="P:transmembrane transport"/>
    <property type="evidence" value="ECO:0007669"/>
    <property type="project" value="InterPro"/>
</dbReference>
<dbReference type="STRING" id="568860.SAMN05421811_12292"/>
<gene>
    <name evidence="9" type="ORF">SAMN05421811_12292</name>
</gene>
<feature type="transmembrane region" description="Helical" evidence="7">
    <location>
        <begin position="270"/>
        <end position="290"/>
    </location>
</feature>
<protein>
    <submittedName>
        <fullName evidence="9">sn-glycerol 3-phosphate transport system permease protein</fullName>
    </submittedName>
</protein>
<dbReference type="PANTHER" id="PTHR30193">
    <property type="entry name" value="ABC TRANSPORTER PERMEASE PROTEIN"/>
    <property type="match status" value="1"/>
</dbReference>
<keyword evidence="5 7" id="KW-1133">Transmembrane helix</keyword>
<dbReference type="PANTHER" id="PTHR30193:SF37">
    <property type="entry name" value="INNER MEMBRANE ABC TRANSPORTER PERMEASE PROTEIN YCJO"/>
    <property type="match status" value="1"/>
</dbReference>
<feature type="domain" description="ABC transmembrane type-1" evidence="8">
    <location>
        <begin position="77"/>
        <end position="291"/>
    </location>
</feature>
<reference evidence="9 10" key="1">
    <citation type="submission" date="2016-10" db="EMBL/GenBank/DDBJ databases">
        <authorList>
            <person name="de Groot N.N."/>
        </authorList>
    </citation>
    <scope>NUCLEOTIDE SEQUENCE [LARGE SCALE GENOMIC DNA]</scope>
    <source>
        <strain evidence="9 10">CGMCC 4.5598</strain>
    </source>
</reference>
<dbReference type="InterPro" id="IPR035906">
    <property type="entry name" value="MetI-like_sf"/>
</dbReference>
<dbReference type="Gene3D" id="1.10.3720.10">
    <property type="entry name" value="MetI-like"/>
    <property type="match status" value="1"/>
</dbReference>
<evidence type="ECO:0000256" key="7">
    <source>
        <dbReference type="RuleBase" id="RU363032"/>
    </source>
</evidence>
<name>A0A1I0LQ41_9ACTN</name>
<feature type="transmembrane region" description="Helical" evidence="7">
    <location>
        <begin position="114"/>
        <end position="135"/>
    </location>
</feature>
<evidence type="ECO:0000313" key="9">
    <source>
        <dbReference type="EMBL" id="SEU43911.1"/>
    </source>
</evidence>
<evidence type="ECO:0000256" key="4">
    <source>
        <dbReference type="ARBA" id="ARBA00022692"/>
    </source>
</evidence>
<evidence type="ECO:0000256" key="1">
    <source>
        <dbReference type="ARBA" id="ARBA00004651"/>
    </source>
</evidence>
<keyword evidence="10" id="KW-1185">Reference proteome</keyword>
<dbReference type="RefSeq" id="WP_091092992.1">
    <property type="nucleotide sequence ID" value="NZ_FOHX01000022.1"/>
</dbReference>
<dbReference type="OrthoDB" id="34224at2"/>
<comment type="similarity">
    <text evidence="7">Belongs to the binding-protein-dependent transport system permease family.</text>
</comment>
<dbReference type="InterPro" id="IPR000515">
    <property type="entry name" value="MetI-like"/>
</dbReference>
<proteinExistence type="inferred from homology"/>
<comment type="subcellular location">
    <subcellularLocation>
        <location evidence="1 7">Cell membrane</location>
        <topology evidence="1 7">Multi-pass membrane protein</topology>
    </subcellularLocation>
</comment>
<evidence type="ECO:0000256" key="3">
    <source>
        <dbReference type="ARBA" id="ARBA00022475"/>
    </source>
</evidence>
<dbReference type="AlphaFoldDB" id="A0A1I0LQ41"/>
<evidence type="ECO:0000313" key="10">
    <source>
        <dbReference type="Proteomes" id="UP000199361"/>
    </source>
</evidence>
<keyword evidence="3" id="KW-1003">Cell membrane</keyword>
<dbReference type="SUPFAM" id="SSF161098">
    <property type="entry name" value="MetI-like"/>
    <property type="match status" value="1"/>
</dbReference>
<evidence type="ECO:0000256" key="2">
    <source>
        <dbReference type="ARBA" id="ARBA00022448"/>
    </source>
</evidence>
<accession>A0A1I0LQ41</accession>
<organism evidence="9 10">
    <name type="scientific">Nonomuraea wenchangensis</name>
    <dbReference type="NCBI Taxonomy" id="568860"/>
    <lineage>
        <taxon>Bacteria</taxon>
        <taxon>Bacillati</taxon>
        <taxon>Actinomycetota</taxon>
        <taxon>Actinomycetes</taxon>
        <taxon>Streptosporangiales</taxon>
        <taxon>Streptosporangiaceae</taxon>
        <taxon>Nonomuraea</taxon>
    </lineage>
</organism>
<feature type="transmembrane region" description="Helical" evidence="7">
    <location>
        <begin position="76"/>
        <end position="102"/>
    </location>
</feature>
<dbReference type="GO" id="GO:0005886">
    <property type="term" value="C:plasma membrane"/>
    <property type="evidence" value="ECO:0007669"/>
    <property type="project" value="UniProtKB-SubCell"/>
</dbReference>
<feature type="transmembrane region" description="Helical" evidence="7">
    <location>
        <begin position="212"/>
        <end position="233"/>
    </location>
</feature>
<dbReference type="CDD" id="cd06261">
    <property type="entry name" value="TM_PBP2"/>
    <property type="match status" value="1"/>
</dbReference>
<keyword evidence="2 7" id="KW-0813">Transport</keyword>
<evidence type="ECO:0000256" key="5">
    <source>
        <dbReference type="ARBA" id="ARBA00022989"/>
    </source>
</evidence>
<dbReference type="Proteomes" id="UP000199361">
    <property type="component" value="Unassembled WGS sequence"/>
</dbReference>
<sequence length="302" mass="32506">MSTASLPRGRYRRKDVVVAVCFLAPATAVFVMFGFYPLVRTVWLSVAASDIFGNVTGFVGLDRYADFFADPALRRVLLVTLAFVLATVLPTLLIGLFLALVLQARVPGIGFFRTLMATPFAFSAAAAAVVFDIFYSPSVGLFNGLLDLAGLPVAQWLTDPATALPSLALVSVWRDLGYAMLVFSAGLQAIPESLFEAARTDGAGRWTLLRRIVLPLLSPTMFFLLVVSTISSLQTFGEINILTGGGPDGATTTLVYGLYQSAFAFGASDYGLASVQAVVLLVLVMVITIIQFRFLQRKVFYG</sequence>
<dbReference type="Pfam" id="PF00528">
    <property type="entry name" value="BPD_transp_1"/>
    <property type="match status" value="1"/>
</dbReference>
<keyword evidence="4 7" id="KW-0812">Transmembrane</keyword>
<keyword evidence="6 7" id="KW-0472">Membrane</keyword>
<feature type="transmembrane region" description="Helical" evidence="7">
    <location>
        <begin position="16"/>
        <end position="36"/>
    </location>
</feature>
<dbReference type="InterPro" id="IPR051393">
    <property type="entry name" value="ABC_transporter_permease"/>
</dbReference>
<evidence type="ECO:0000259" key="8">
    <source>
        <dbReference type="PROSITE" id="PS50928"/>
    </source>
</evidence>
<evidence type="ECO:0000256" key="6">
    <source>
        <dbReference type="ARBA" id="ARBA00023136"/>
    </source>
</evidence>
<dbReference type="PROSITE" id="PS50928">
    <property type="entry name" value="ABC_TM1"/>
    <property type="match status" value="1"/>
</dbReference>